<proteinExistence type="inferred from homology"/>
<evidence type="ECO:0000256" key="4">
    <source>
        <dbReference type="ARBA" id="ARBA00022679"/>
    </source>
</evidence>
<keyword evidence="7 8" id="KW-0472">Membrane</keyword>
<name>A0ABQ9GKY9_9NEOP</name>
<dbReference type="EMBL" id="JARBHB010000011">
    <property type="protein sequence ID" value="KAJ8872662.1"/>
    <property type="molecule type" value="Genomic_DNA"/>
</dbReference>
<evidence type="ECO:0000313" key="10">
    <source>
        <dbReference type="Proteomes" id="UP001159363"/>
    </source>
</evidence>
<evidence type="ECO:0000256" key="2">
    <source>
        <dbReference type="ARBA" id="ARBA00007647"/>
    </source>
</evidence>
<dbReference type="PANTHER" id="PTHR21461">
    <property type="entry name" value="GLYCOSYLTRANSFERASE FAMILY 92 PROTEIN"/>
    <property type="match status" value="1"/>
</dbReference>
<gene>
    <name evidence="9" type="ORF">PR048_026273</name>
</gene>
<evidence type="ECO:0000256" key="6">
    <source>
        <dbReference type="ARBA" id="ARBA00022989"/>
    </source>
</evidence>
<keyword evidence="5 8" id="KW-0812">Transmembrane</keyword>
<comment type="similarity">
    <text evidence="2 8">Belongs to the glycosyltransferase 92 family.</text>
</comment>
<evidence type="ECO:0000256" key="3">
    <source>
        <dbReference type="ARBA" id="ARBA00022676"/>
    </source>
</evidence>
<feature type="transmembrane region" description="Helical" evidence="8">
    <location>
        <begin position="12"/>
        <end position="31"/>
    </location>
</feature>
<dbReference type="Proteomes" id="UP001159363">
    <property type="component" value="Chromosome 10"/>
</dbReference>
<organism evidence="9 10">
    <name type="scientific">Dryococelus australis</name>
    <dbReference type="NCBI Taxonomy" id="614101"/>
    <lineage>
        <taxon>Eukaryota</taxon>
        <taxon>Metazoa</taxon>
        <taxon>Ecdysozoa</taxon>
        <taxon>Arthropoda</taxon>
        <taxon>Hexapoda</taxon>
        <taxon>Insecta</taxon>
        <taxon>Pterygota</taxon>
        <taxon>Neoptera</taxon>
        <taxon>Polyneoptera</taxon>
        <taxon>Phasmatodea</taxon>
        <taxon>Verophasmatodea</taxon>
        <taxon>Anareolatae</taxon>
        <taxon>Phasmatidae</taxon>
        <taxon>Eurycanthinae</taxon>
        <taxon>Dryococelus</taxon>
    </lineage>
</organism>
<dbReference type="InterPro" id="IPR008166">
    <property type="entry name" value="Glyco_transf_92"/>
</dbReference>
<dbReference type="PANTHER" id="PTHR21461:SF87">
    <property type="entry name" value="GH12965P"/>
    <property type="match status" value="1"/>
</dbReference>
<keyword evidence="3 8" id="KW-0328">Glycosyltransferase</keyword>
<dbReference type="EC" id="2.4.1.-" evidence="8"/>
<keyword evidence="4 8" id="KW-0808">Transferase</keyword>
<evidence type="ECO:0000256" key="7">
    <source>
        <dbReference type="ARBA" id="ARBA00023136"/>
    </source>
</evidence>
<evidence type="ECO:0000256" key="1">
    <source>
        <dbReference type="ARBA" id="ARBA00004167"/>
    </source>
</evidence>
<protein>
    <recommendedName>
        <fullName evidence="8">Glycosyltransferase family 92 protein</fullName>
        <ecNumber evidence="8">2.4.1.-</ecNumber>
    </recommendedName>
</protein>
<comment type="caution">
    <text evidence="9">The sequence shown here is derived from an EMBL/GenBank/DDBJ whole genome shotgun (WGS) entry which is preliminary data.</text>
</comment>
<reference evidence="9 10" key="1">
    <citation type="submission" date="2023-02" db="EMBL/GenBank/DDBJ databases">
        <title>LHISI_Scaffold_Assembly.</title>
        <authorList>
            <person name="Stuart O.P."/>
            <person name="Cleave R."/>
            <person name="Magrath M.J.L."/>
            <person name="Mikheyev A.S."/>
        </authorList>
    </citation>
    <scope>NUCLEOTIDE SEQUENCE [LARGE SCALE GENOMIC DNA]</scope>
    <source>
        <strain evidence="9">Daus_M_001</strain>
        <tissue evidence="9">Leg muscle</tissue>
    </source>
</reference>
<evidence type="ECO:0000313" key="9">
    <source>
        <dbReference type="EMBL" id="KAJ8872662.1"/>
    </source>
</evidence>
<evidence type="ECO:0000256" key="8">
    <source>
        <dbReference type="RuleBase" id="RU366017"/>
    </source>
</evidence>
<sequence length="450" mass="51374">MKHEKSSAMKKYYQLVLIIVSVVSVVLLLFYRHEYNRLRYVLQVLNFFGKPGQSSLSTNECATVSQEKLLYTREDDTSTNPLPVWQRLTDTHYVYSAFWEDEQVKSVGLTTTNNADPKFQCQLWFDHVNQPVPGKFGFSVSSSREKKNDKLQHSKVLASYFYCKPKNNVGVPYGVEFYKTDELVPFKTFIAVHYTGKKITVANSTVICVLPDVSLPQQTSAVVEFLNYHRLIGVSNFMAYDAGIMNRISSVLSSSKTVANYGINMAFLPWNFPFPHWEAVDATSTVIEMDCMLRTSGMHRNVAVLAWNEYIVPRYHHHLGAMLDDFDSGRKTTARFEIPAIMFCSNLPDDEKSRKGAPLVLRKTHYLRGSSDEPPFHIHRPHVMSVLGDLSLTTQRVSQGIAALHRYVQCSAEDISSDKPTLYEPAMLRFSGDLMKSRFLKVWQAKKILF</sequence>
<keyword evidence="10" id="KW-1185">Reference proteome</keyword>
<keyword evidence="6 8" id="KW-1133">Transmembrane helix</keyword>
<evidence type="ECO:0000256" key="5">
    <source>
        <dbReference type="ARBA" id="ARBA00022692"/>
    </source>
</evidence>
<accession>A0ABQ9GKY9</accession>
<comment type="subcellular location">
    <subcellularLocation>
        <location evidence="1">Membrane</location>
        <topology evidence="1">Single-pass membrane protein</topology>
    </subcellularLocation>
</comment>
<dbReference type="Pfam" id="PF01697">
    <property type="entry name" value="Glyco_transf_92"/>
    <property type="match status" value="1"/>
</dbReference>